<dbReference type="EMBL" id="JAGMWT010000010">
    <property type="protein sequence ID" value="KAH7121195.1"/>
    <property type="molecule type" value="Genomic_DNA"/>
</dbReference>
<sequence>MRQGHMGQGFSAFPSCVIFSSINNVENILAPPFTSFIFFTGIAVIQLINEHIIFVVIAPVSNLEFFESETRVSTRHVLHDLHLTIIANFEGGSSLVELISYMQPLVVNTPLFYSCFSLLLIWSVLVLCH</sequence>
<keyword evidence="3" id="KW-1185">Reference proteome</keyword>
<accession>A0A9P9DKL0</accession>
<keyword evidence="1" id="KW-0472">Membrane</keyword>
<reference evidence="2" key="1">
    <citation type="journal article" date="2021" name="Nat. Commun.">
        <title>Genetic determinants of endophytism in the Arabidopsis root mycobiome.</title>
        <authorList>
            <person name="Mesny F."/>
            <person name="Miyauchi S."/>
            <person name="Thiergart T."/>
            <person name="Pickel B."/>
            <person name="Atanasova L."/>
            <person name="Karlsson M."/>
            <person name="Huettel B."/>
            <person name="Barry K.W."/>
            <person name="Haridas S."/>
            <person name="Chen C."/>
            <person name="Bauer D."/>
            <person name="Andreopoulos W."/>
            <person name="Pangilinan J."/>
            <person name="LaButti K."/>
            <person name="Riley R."/>
            <person name="Lipzen A."/>
            <person name="Clum A."/>
            <person name="Drula E."/>
            <person name="Henrissat B."/>
            <person name="Kohler A."/>
            <person name="Grigoriev I.V."/>
            <person name="Martin F.M."/>
            <person name="Hacquard S."/>
        </authorList>
    </citation>
    <scope>NUCLEOTIDE SEQUENCE</scope>
    <source>
        <strain evidence="2">MPI-CAGE-CH-0243</strain>
    </source>
</reference>
<proteinExistence type="predicted"/>
<evidence type="ECO:0000313" key="2">
    <source>
        <dbReference type="EMBL" id="KAH7121195.1"/>
    </source>
</evidence>
<organism evidence="2 3">
    <name type="scientific">Dendryphion nanum</name>
    <dbReference type="NCBI Taxonomy" id="256645"/>
    <lineage>
        <taxon>Eukaryota</taxon>
        <taxon>Fungi</taxon>
        <taxon>Dikarya</taxon>
        <taxon>Ascomycota</taxon>
        <taxon>Pezizomycotina</taxon>
        <taxon>Dothideomycetes</taxon>
        <taxon>Pleosporomycetidae</taxon>
        <taxon>Pleosporales</taxon>
        <taxon>Torulaceae</taxon>
        <taxon>Dendryphion</taxon>
    </lineage>
</organism>
<gene>
    <name evidence="2" type="ORF">B0J11DRAFT_533657</name>
</gene>
<name>A0A9P9DKL0_9PLEO</name>
<keyword evidence="1" id="KW-0812">Transmembrane</keyword>
<feature type="transmembrane region" description="Helical" evidence="1">
    <location>
        <begin position="111"/>
        <end position="128"/>
    </location>
</feature>
<feature type="transmembrane region" description="Helical" evidence="1">
    <location>
        <begin position="36"/>
        <end position="58"/>
    </location>
</feature>
<keyword evidence="1" id="KW-1133">Transmembrane helix</keyword>
<comment type="caution">
    <text evidence="2">The sequence shown here is derived from an EMBL/GenBank/DDBJ whole genome shotgun (WGS) entry which is preliminary data.</text>
</comment>
<evidence type="ECO:0000256" key="1">
    <source>
        <dbReference type="SAM" id="Phobius"/>
    </source>
</evidence>
<dbReference type="Proteomes" id="UP000700596">
    <property type="component" value="Unassembled WGS sequence"/>
</dbReference>
<dbReference type="AlphaFoldDB" id="A0A9P9DKL0"/>
<protein>
    <submittedName>
        <fullName evidence="2">Uncharacterized protein</fullName>
    </submittedName>
</protein>
<evidence type="ECO:0000313" key="3">
    <source>
        <dbReference type="Proteomes" id="UP000700596"/>
    </source>
</evidence>